<evidence type="ECO:0000256" key="5">
    <source>
        <dbReference type="ARBA" id="ARBA00022842"/>
    </source>
</evidence>
<evidence type="ECO:0000259" key="10">
    <source>
        <dbReference type="PROSITE" id="PS50878"/>
    </source>
</evidence>
<comment type="catalytic activity">
    <reaction evidence="9">
        <text>DNA(n) + a 2'-deoxyribonucleoside 5'-triphosphate = DNA(n+1) + diphosphate</text>
        <dbReference type="Rhea" id="RHEA:22508"/>
        <dbReference type="Rhea" id="RHEA-COMP:17339"/>
        <dbReference type="Rhea" id="RHEA-COMP:17340"/>
        <dbReference type="ChEBI" id="CHEBI:33019"/>
        <dbReference type="ChEBI" id="CHEBI:61560"/>
        <dbReference type="ChEBI" id="CHEBI:173112"/>
        <dbReference type="EC" id="2.7.7.49"/>
    </reaction>
</comment>
<gene>
    <name evidence="11" type="ORF">ERS008491_02165</name>
</gene>
<name>A0A0T9LB76_YERKR</name>
<dbReference type="GO" id="GO:0046872">
    <property type="term" value="F:metal ion binding"/>
    <property type="evidence" value="ECO:0007669"/>
    <property type="project" value="UniProtKB-KW"/>
</dbReference>
<comment type="similarity">
    <text evidence="8">Belongs to the bacterial reverse transcriptase family.</text>
</comment>
<evidence type="ECO:0000256" key="9">
    <source>
        <dbReference type="ARBA" id="ARBA00048173"/>
    </source>
</evidence>
<evidence type="ECO:0000256" key="6">
    <source>
        <dbReference type="ARBA" id="ARBA00022918"/>
    </source>
</evidence>
<sequence length="367" mass="42378">MNKNRVSDDFFKNAILKGNTDLFDSFDVSVIEKKIGNDCFFEIPRDSEQNKINERITKFILSRQPVNSAACGFIKGKSYFDFLKPHTIGYYFLRLDIKNFFHSIPVREVNNLLESLFSSSKNGKSYSALDLAKSTVLHTVSKDFPDLSLRGEYILPIGFPSSPAISNIIFRKVDILIQKYCDDKNIIYSRYADDLLFSSINSNFIHSEQFEKEISIFISTLSLNLKKSKRKACKNTISLNGYVIQNTKPKKIIFNMYHSDNPVGTIRLSNKKLQILKKVVAALFKKKSAIHIMENIFDLSPSKFKKSFNSSYYFYNKYAEDQLQNKLRGYRSYLVSLIKYNEKHECVDKNCLITVKSLAKALEEFIL</sequence>
<dbReference type="Pfam" id="PF00078">
    <property type="entry name" value="RVT_1"/>
    <property type="match status" value="1"/>
</dbReference>
<keyword evidence="6 11" id="KW-0695">RNA-directed DNA polymerase</keyword>
<accession>A0A0T9LB76</accession>
<keyword evidence="4" id="KW-0479">Metal-binding</keyword>
<proteinExistence type="inferred from homology"/>
<evidence type="ECO:0000313" key="11">
    <source>
        <dbReference type="EMBL" id="CNE74724.1"/>
    </source>
</evidence>
<dbReference type="GO" id="GO:0003723">
    <property type="term" value="F:RNA binding"/>
    <property type="evidence" value="ECO:0007669"/>
    <property type="project" value="InterPro"/>
</dbReference>
<dbReference type="InterPro" id="IPR000123">
    <property type="entry name" value="Reverse_transcriptase_msDNA"/>
</dbReference>
<dbReference type="InterPro" id="IPR043502">
    <property type="entry name" value="DNA/RNA_pol_sf"/>
</dbReference>
<dbReference type="CDD" id="cd03487">
    <property type="entry name" value="RT_Bac_retron_II"/>
    <property type="match status" value="1"/>
</dbReference>
<evidence type="ECO:0000256" key="7">
    <source>
        <dbReference type="ARBA" id="ARBA00023118"/>
    </source>
</evidence>
<keyword evidence="2" id="KW-0808">Transferase</keyword>
<evidence type="ECO:0000256" key="2">
    <source>
        <dbReference type="ARBA" id="ARBA00022679"/>
    </source>
</evidence>
<keyword evidence="7" id="KW-0051">Antiviral defense</keyword>
<keyword evidence="5" id="KW-0460">Magnesium</keyword>
<dbReference type="PANTHER" id="PTHR34047">
    <property type="entry name" value="NUCLEAR INTRON MATURASE 1, MITOCHONDRIAL-RELATED"/>
    <property type="match status" value="1"/>
</dbReference>
<dbReference type="RefSeq" id="WP_050119475.1">
    <property type="nucleotide sequence ID" value="NZ_CAWMAB010000007.1"/>
</dbReference>
<dbReference type="GO" id="GO:0051607">
    <property type="term" value="P:defense response to virus"/>
    <property type="evidence" value="ECO:0007669"/>
    <property type="project" value="UniProtKB-KW"/>
</dbReference>
<reference evidence="11 12" key="1">
    <citation type="submission" date="2015-03" db="EMBL/GenBank/DDBJ databases">
        <authorList>
            <person name="Murphy D."/>
        </authorList>
    </citation>
    <scope>NUCLEOTIDE SEQUENCE [LARGE SCALE GENOMIC DNA]</scope>
    <source>
        <strain evidence="11 12">FCF326</strain>
    </source>
</reference>
<evidence type="ECO:0000256" key="4">
    <source>
        <dbReference type="ARBA" id="ARBA00022723"/>
    </source>
</evidence>
<dbReference type="PANTHER" id="PTHR34047:SF7">
    <property type="entry name" value="RNA-DIRECTED DNA POLYMERASE"/>
    <property type="match status" value="1"/>
</dbReference>
<dbReference type="Proteomes" id="UP000045824">
    <property type="component" value="Unassembled WGS sequence"/>
</dbReference>
<organism evidence="11 12">
    <name type="scientific">Yersinia kristensenii</name>
    <dbReference type="NCBI Taxonomy" id="28152"/>
    <lineage>
        <taxon>Bacteria</taxon>
        <taxon>Pseudomonadati</taxon>
        <taxon>Pseudomonadota</taxon>
        <taxon>Gammaproteobacteria</taxon>
        <taxon>Enterobacterales</taxon>
        <taxon>Yersiniaceae</taxon>
        <taxon>Yersinia</taxon>
    </lineage>
</organism>
<evidence type="ECO:0000256" key="3">
    <source>
        <dbReference type="ARBA" id="ARBA00022695"/>
    </source>
</evidence>
<evidence type="ECO:0000256" key="8">
    <source>
        <dbReference type="ARBA" id="ARBA00034120"/>
    </source>
</evidence>
<dbReference type="InterPro" id="IPR051083">
    <property type="entry name" value="GrpII_Intron_Splice-Mob/Def"/>
</dbReference>
<dbReference type="PROSITE" id="PS50878">
    <property type="entry name" value="RT_POL"/>
    <property type="match status" value="1"/>
</dbReference>
<dbReference type="InterPro" id="IPR000477">
    <property type="entry name" value="RT_dom"/>
</dbReference>
<dbReference type="SUPFAM" id="SSF56672">
    <property type="entry name" value="DNA/RNA polymerases"/>
    <property type="match status" value="1"/>
</dbReference>
<dbReference type="AlphaFoldDB" id="A0A0T9LB76"/>
<dbReference type="EC" id="2.7.7.49" evidence="1"/>
<dbReference type="PRINTS" id="PR00866">
    <property type="entry name" value="RNADNAPOLMS"/>
</dbReference>
<dbReference type="EMBL" id="CPYI01000007">
    <property type="protein sequence ID" value="CNE74724.1"/>
    <property type="molecule type" value="Genomic_DNA"/>
</dbReference>
<feature type="domain" description="Reverse transcriptase" evidence="10">
    <location>
        <begin position="12"/>
        <end position="244"/>
    </location>
</feature>
<protein>
    <recommendedName>
        <fullName evidence="1">RNA-directed DNA polymerase</fullName>
        <ecNumber evidence="1">2.7.7.49</ecNumber>
    </recommendedName>
</protein>
<keyword evidence="3" id="KW-0548">Nucleotidyltransferase</keyword>
<evidence type="ECO:0000256" key="1">
    <source>
        <dbReference type="ARBA" id="ARBA00012493"/>
    </source>
</evidence>
<evidence type="ECO:0000313" key="12">
    <source>
        <dbReference type="Proteomes" id="UP000045824"/>
    </source>
</evidence>
<dbReference type="GO" id="GO:0003964">
    <property type="term" value="F:RNA-directed DNA polymerase activity"/>
    <property type="evidence" value="ECO:0007669"/>
    <property type="project" value="UniProtKB-KW"/>
</dbReference>